<comment type="caution">
    <text evidence="3">The sequence shown here is derived from an EMBL/GenBank/DDBJ whole genome shotgun (WGS) entry which is preliminary data.</text>
</comment>
<feature type="compositionally biased region" description="Polar residues" evidence="1">
    <location>
        <begin position="1"/>
        <end position="12"/>
    </location>
</feature>
<accession>A0A179HDN9</accession>
<evidence type="ECO:0000256" key="2">
    <source>
        <dbReference type="SAM" id="Phobius"/>
    </source>
</evidence>
<dbReference type="AlphaFoldDB" id="A0A179HDN9"/>
<keyword evidence="2" id="KW-1133">Transmembrane helix</keyword>
<gene>
    <name evidence="3" type="ORF">VFPFJ_06961</name>
</gene>
<keyword evidence="2" id="KW-0472">Membrane</keyword>
<evidence type="ECO:0000313" key="3">
    <source>
        <dbReference type="EMBL" id="OAQ88496.1"/>
    </source>
</evidence>
<dbReference type="Proteomes" id="UP000078340">
    <property type="component" value="Unassembled WGS sequence"/>
</dbReference>
<feature type="compositionally biased region" description="Basic and acidic residues" evidence="1">
    <location>
        <begin position="14"/>
        <end position="29"/>
    </location>
</feature>
<proteinExistence type="predicted"/>
<sequence length="368" mass="40140">MHHPSTKGTSRRSGARDTPRRPRLTDRRQTHPIRPRASARAPAPRRWLPFCVSDVVPHRSSPGQGFASLTAPPTANRISLRPGDPAAGCSHLLVWQGCTAPWRSARFVPTRRATAAAAASGASSVVVVVVAGVVVVVDDAFWTRSHRRLAAPPDMPQQPPQLLPAARGTRRLGTTKPFPLQLQSLPPALRPLVRAYILGYASSVVPRLLTVILQHLSRARAKNENCLPAEKDERSFVDSVLHVLRIGLEPQRFPTFCAVLVGGATILQVRRPPPCLLAPLPSFRFIPFRRPFSPDLGAVEITRIRPRIRPPVLCGVESFLDVASRILLDAASRSNPDPPLSKLASAHATSPTHPPGARSCRLMYPRNP</sequence>
<name>A0A179HDN9_PURLI</name>
<keyword evidence="2" id="KW-0812">Transmembrane</keyword>
<feature type="region of interest" description="Disordered" evidence="1">
    <location>
        <begin position="1"/>
        <end position="41"/>
    </location>
</feature>
<feature type="transmembrane region" description="Helical" evidence="2">
    <location>
        <begin position="113"/>
        <end position="137"/>
    </location>
</feature>
<feature type="region of interest" description="Disordered" evidence="1">
    <location>
        <begin position="334"/>
        <end position="358"/>
    </location>
</feature>
<protein>
    <submittedName>
        <fullName evidence="3">Uncharacterized protein</fullName>
    </submittedName>
</protein>
<organism evidence="3 4">
    <name type="scientific">Purpureocillium lilacinum</name>
    <name type="common">Paecilomyces lilacinus</name>
    <dbReference type="NCBI Taxonomy" id="33203"/>
    <lineage>
        <taxon>Eukaryota</taxon>
        <taxon>Fungi</taxon>
        <taxon>Dikarya</taxon>
        <taxon>Ascomycota</taxon>
        <taxon>Pezizomycotina</taxon>
        <taxon>Sordariomycetes</taxon>
        <taxon>Hypocreomycetidae</taxon>
        <taxon>Hypocreales</taxon>
        <taxon>Ophiocordycipitaceae</taxon>
        <taxon>Purpureocillium</taxon>
    </lineage>
</organism>
<dbReference type="EMBL" id="LSBI01000006">
    <property type="protein sequence ID" value="OAQ88496.1"/>
    <property type="molecule type" value="Genomic_DNA"/>
</dbReference>
<evidence type="ECO:0000313" key="4">
    <source>
        <dbReference type="Proteomes" id="UP000078340"/>
    </source>
</evidence>
<reference evidence="3 4" key="1">
    <citation type="submission" date="2016-02" db="EMBL/GenBank/DDBJ databases">
        <title>Biosynthesis of antibiotic leucinostatins and their inhibition on Phytophthora in bio-control Purpureocillium lilacinum.</title>
        <authorList>
            <person name="Wang G."/>
            <person name="Liu Z."/>
            <person name="Lin R."/>
            <person name="Li E."/>
            <person name="Mao Z."/>
            <person name="Ling J."/>
            <person name="Yin W."/>
            <person name="Xie B."/>
        </authorList>
    </citation>
    <scope>NUCLEOTIDE SEQUENCE [LARGE SCALE GENOMIC DNA]</scope>
    <source>
        <strain evidence="3">PLFJ-1</strain>
    </source>
</reference>
<evidence type="ECO:0000256" key="1">
    <source>
        <dbReference type="SAM" id="MobiDB-lite"/>
    </source>
</evidence>